<dbReference type="OrthoDB" id="1610519at2759"/>
<proteinExistence type="predicted"/>
<evidence type="ECO:0008006" key="3">
    <source>
        <dbReference type="Google" id="ProtNLM"/>
    </source>
</evidence>
<name>A0A0S3SW10_PHAAN</name>
<keyword evidence="2" id="KW-1185">Reference proteome</keyword>
<dbReference type="EMBL" id="AP015042">
    <property type="protein sequence ID" value="BAT96828.1"/>
    <property type="molecule type" value="Genomic_DNA"/>
</dbReference>
<dbReference type="AlphaFoldDB" id="A0A0S3SW10"/>
<evidence type="ECO:0000313" key="1">
    <source>
        <dbReference type="EMBL" id="BAT96828.1"/>
    </source>
</evidence>
<organism evidence="1 2">
    <name type="scientific">Vigna angularis var. angularis</name>
    <dbReference type="NCBI Taxonomy" id="157739"/>
    <lineage>
        <taxon>Eukaryota</taxon>
        <taxon>Viridiplantae</taxon>
        <taxon>Streptophyta</taxon>
        <taxon>Embryophyta</taxon>
        <taxon>Tracheophyta</taxon>
        <taxon>Spermatophyta</taxon>
        <taxon>Magnoliopsida</taxon>
        <taxon>eudicotyledons</taxon>
        <taxon>Gunneridae</taxon>
        <taxon>Pentapetalae</taxon>
        <taxon>rosids</taxon>
        <taxon>fabids</taxon>
        <taxon>Fabales</taxon>
        <taxon>Fabaceae</taxon>
        <taxon>Papilionoideae</taxon>
        <taxon>50 kb inversion clade</taxon>
        <taxon>NPAAA clade</taxon>
        <taxon>indigoferoid/millettioid clade</taxon>
        <taxon>Phaseoleae</taxon>
        <taxon>Vigna</taxon>
    </lineage>
</organism>
<accession>A0A0S3SW10</accession>
<protein>
    <recommendedName>
        <fullName evidence="3">BHLH domain-containing protein</fullName>
    </recommendedName>
</protein>
<dbReference type="Proteomes" id="UP000291084">
    <property type="component" value="Chromosome 9"/>
</dbReference>
<reference evidence="1 2" key="1">
    <citation type="journal article" date="2015" name="Sci. Rep.">
        <title>The power of single molecule real-time sequencing technology in the de novo assembly of a eukaryotic genome.</title>
        <authorList>
            <person name="Sakai H."/>
            <person name="Naito K."/>
            <person name="Ogiso-Tanaka E."/>
            <person name="Takahashi Y."/>
            <person name="Iseki K."/>
            <person name="Muto C."/>
            <person name="Satou K."/>
            <person name="Teruya K."/>
            <person name="Shiroma A."/>
            <person name="Shimoji M."/>
            <person name="Hirano T."/>
            <person name="Itoh T."/>
            <person name="Kaga A."/>
            <person name="Tomooka N."/>
        </authorList>
    </citation>
    <scope>NUCLEOTIDE SEQUENCE [LARGE SCALE GENOMIC DNA]</scope>
    <source>
        <strain evidence="2">cv. Shumari</strain>
    </source>
</reference>
<gene>
    <name evidence="1" type="primary">Vigan.09G013300</name>
    <name evidence="1" type="ORF">VIGAN_09013300</name>
</gene>
<evidence type="ECO:0000313" key="2">
    <source>
        <dbReference type="Proteomes" id="UP000291084"/>
    </source>
</evidence>
<sequence length="78" mass="8873">MSWDKKMGQGTLLEEAYKYVRFLQAQFRVLQSMPSHSSSSSPSFRQNSAVFVDLEKLNRSQLLQVSLLCSSATQQTLK</sequence>